<dbReference type="SUPFAM" id="SSF54631">
    <property type="entry name" value="CBS-domain pair"/>
    <property type="match status" value="2"/>
</dbReference>
<evidence type="ECO:0000256" key="3">
    <source>
        <dbReference type="PROSITE-ProRule" id="PRU00703"/>
    </source>
</evidence>
<dbReference type="GO" id="GO:0005634">
    <property type="term" value="C:nucleus"/>
    <property type="evidence" value="ECO:0007669"/>
    <property type="project" value="TreeGrafter"/>
</dbReference>
<dbReference type="PROSITE" id="PS51371">
    <property type="entry name" value="CBS"/>
    <property type="match status" value="3"/>
</dbReference>
<keyword evidence="2 3" id="KW-0129">CBS domain</keyword>
<accession>A0A2P6THD1</accession>
<name>A0A2P6THD1_CHLSO</name>
<evidence type="ECO:0000259" key="4">
    <source>
        <dbReference type="PROSITE" id="PS51371"/>
    </source>
</evidence>
<sequence>MASPNIQAEAHARKLLTTTNLSAVLRPQHVVTIKDSASVDQTLRVLAAHRILSAPVVVGNGSEAGSAGSGAGQQVDKAPEVCGFIDIRDLLSSFLHEVDLKALADAKMLKRMRILEEQGARFAGKCIKDLRSLGSDGWFYPQHAAENTSLREIIHDGFLHPKDSKRVVFGGTRSRQVVHRLALFDSAGHLSHVISQSDVIKYIYDHMDDLGELADASIQAVGFIKGSVISVRPETPALDAMVLMEEKNISAVAVVNAQGSIIGNFSISELRTIMAEHFGSLALPVGEFLALEHGTEYAGYAIPSSGSSPSTSAADELKRIEDSKAHQFAADRTMRRRESHPGYEVGQTLITCSPSASLHEVLDKIVANRLHRVYVCNDSLVPCGVVTLTDILHKLVEA</sequence>
<evidence type="ECO:0000256" key="2">
    <source>
        <dbReference type="ARBA" id="ARBA00023122"/>
    </source>
</evidence>
<dbReference type="STRING" id="3076.A0A2P6THD1"/>
<dbReference type="SMART" id="SM00116">
    <property type="entry name" value="CBS"/>
    <property type="match status" value="3"/>
</dbReference>
<dbReference type="EMBL" id="LHPG02000016">
    <property type="protein sequence ID" value="PRW33691.1"/>
    <property type="molecule type" value="Genomic_DNA"/>
</dbReference>
<evidence type="ECO:0000313" key="5">
    <source>
        <dbReference type="EMBL" id="PRW33691.1"/>
    </source>
</evidence>
<comment type="caution">
    <text evidence="5">The sequence shown here is derived from an EMBL/GenBank/DDBJ whole genome shotgun (WGS) entry which is preliminary data.</text>
</comment>
<feature type="domain" description="CBS" evidence="4">
    <location>
        <begin position="25"/>
        <end position="100"/>
    </location>
</feature>
<evidence type="ECO:0000313" key="6">
    <source>
        <dbReference type="Proteomes" id="UP000239899"/>
    </source>
</evidence>
<reference evidence="5 6" key="1">
    <citation type="journal article" date="2018" name="Plant J.">
        <title>Genome sequences of Chlorella sorokiniana UTEX 1602 and Micractinium conductrix SAG 241.80: implications to maltose excretion by a green alga.</title>
        <authorList>
            <person name="Arriola M.B."/>
            <person name="Velmurugan N."/>
            <person name="Zhang Y."/>
            <person name="Plunkett M.H."/>
            <person name="Hondzo H."/>
            <person name="Barney B.M."/>
        </authorList>
    </citation>
    <scope>NUCLEOTIDE SEQUENCE [LARGE SCALE GENOMIC DNA]</scope>
    <source>
        <strain evidence="6">UTEX 1602</strain>
    </source>
</reference>
<gene>
    <name evidence="5" type="ORF">C2E21_7504</name>
</gene>
<keyword evidence="1" id="KW-0677">Repeat</keyword>
<protein>
    <submittedName>
        <fullName evidence="5">CBS domain</fullName>
    </submittedName>
</protein>
<keyword evidence="6" id="KW-1185">Reference proteome</keyword>
<dbReference type="Proteomes" id="UP000239899">
    <property type="component" value="Unassembled WGS sequence"/>
</dbReference>
<dbReference type="AlphaFoldDB" id="A0A2P6THD1"/>
<dbReference type="Pfam" id="PF00571">
    <property type="entry name" value="CBS"/>
    <property type="match status" value="2"/>
</dbReference>
<dbReference type="GO" id="GO:0005737">
    <property type="term" value="C:cytoplasm"/>
    <property type="evidence" value="ECO:0007669"/>
    <property type="project" value="TreeGrafter"/>
</dbReference>
<feature type="domain" description="CBS" evidence="4">
    <location>
        <begin position="223"/>
        <end position="281"/>
    </location>
</feature>
<dbReference type="PANTHER" id="PTHR13780">
    <property type="entry name" value="AMP-ACTIVATED PROTEIN KINASE, GAMMA REGULATORY SUBUNIT"/>
    <property type="match status" value="1"/>
</dbReference>
<organism evidence="5 6">
    <name type="scientific">Chlorella sorokiniana</name>
    <name type="common">Freshwater green alga</name>
    <dbReference type="NCBI Taxonomy" id="3076"/>
    <lineage>
        <taxon>Eukaryota</taxon>
        <taxon>Viridiplantae</taxon>
        <taxon>Chlorophyta</taxon>
        <taxon>core chlorophytes</taxon>
        <taxon>Trebouxiophyceae</taxon>
        <taxon>Chlorellales</taxon>
        <taxon>Chlorellaceae</taxon>
        <taxon>Chlorella clade</taxon>
        <taxon>Chlorella</taxon>
    </lineage>
</organism>
<feature type="domain" description="CBS" evidence="4">
    <location>
        <begin position="345"/>
        <end position="398"/>
    </location>
</feature>
<proteinExistence type="predicted"/>
<dbReference type="InterPro" id="IPR000644">
    <property type="entry name" value="CBS_dom"/>
</dbReference>
<dbReference type="InterPro" id="IPR046342">
    <property type="entry name" value="CBS_dom_sf"/>
</dbReference>
<evidence type="ECO:0000256" key="1">
    <source>
        <dbReference type="ARBA" id="ARBA00022737"/>
    </source>
</evidence>
<dbReference type="InterPro" id="IPR050511">
    <property type="entry name" value="AMPK_gamma/SDS23_families"/>
</dbReference>
<dbReference type="PANTHER" id="PTHR13780:SF128">
    <property type="entry name" value="CBS DOMAIN-CONTAINING PROTEIN"/>
    <property type="match status" value="1"/>
</dbReference>
<dbReference type="OrthoDB" id="449052at2759"/>
<dbReference type="Gene3D" id="3.10.580.10">
    <property type="entry name" value="CBS-domain"/>
    <property type="match status" value="3"/>
</dbReference>